<dbReference type="PROSITE" id="PS50883">
    <property type="entry name" value="EAL"/>
    <property type="match status" value="1"/>
</dbReference>
<evidence type="ECO:0000313" key="3">
    <source>
        <dbReference type="Proteomes" id="UP000093267"/>
    </source>
</evidence>
<dbReference type="STRING" id="240427.AYR62_02670"/>
<dbReference type="InterPro" id="IPR050706">
    <property type="entry name" value="Cyclic-di-GMP_PDE-like"/>
</dbReference>
<organism evidence="2 3">
    <name type="scientific">Secundilactobacillus paracollinoides</name>
    <dbReference type="NCBI Taxonomy" id="240427"/>
    <lineage>
        <taxon>Bacteria</taxon>
        <taxon>Bacillati</taxon>
        <taxon>Bacillota</taxon>
        <taxon>Bacilli</taxon>
        <taxon>Lactobacillales</taxon>
        <taxon>Lactobacillaceae</taxon>
        <taxon>Secundilactobacillus</taxon>
    </lineage>
</organism>
<dbReference type="InterPro" id="IPR035919">
    <property type="entry name" value="EAL_sf"/>
</dbReference>
<proteinExistence type="predicted"/>
<dbReference type="AlphaFoldDB" id="A0A1B2IUJ3"/>
<reference evidence="2 3" key="1">
    <citation type="submission" date="2016-03" db="EMBL/GenBank/DDBJ databases">
        <title>Pediococcus and Lactobacillus from brewery environment - whole genome sequencing and assembly.</title>
        <authorList>
            <person name="Behr J."/>
            <person name="Geissler A.J."/>
            <person name="Vogel R.F."/>
        </authorList>
    </citation>
    <scope>NUCLEOTIDE SEQUENCE [LARGE SCALE GENOMIC DNA]</scope>
    <source>
        <strain evidence="2 3">TMW 1.1995</strain>
    </source>
</reference>
<dbReference type="PANTHER" id="PTHR33121:SF70">
    <property type="entry name" value="SIGNALING PROTEIN YKOW"/>
    <property type="match status" value="1"/>
</dbReference>
<dbReference type="EMBL" id="CP014924">
    <property type="protein sequence ID" value="ANZ65728.1"/>
    <property type="molecule type" value="Genomic_DNA"/>
</dbReference>
<dbReference type="SMART" id="SM00052">
    <property type="entry name" value="EAL"/>
    <property type="match status" value="1"/>
</dbReference>
<gene>
    <name evidence="2" type="ORF">AYR63_00250</name>
</gene>
<dbReference type="InterPro" id="IPR001633">
    <property type="entry name" value="EAL_dom"/>
</dbReference>
<dbReference type="Pfam" id="PF00563">
    <property type="entry name" value="EAL"/>
    <property type="match status" value="1"/>
</dbReference>
<dbReference type="GO" id="GO:0071111">
    <property type="term" value="F:cyclic-guanylate-specific phosphodiesterase activity"/>
    <property type="evidence" value="ECO:0007669"/>
    <property type="project" value="InterPro"/>
</dbReference>
<feature type="domain" description="EAL" evidence="1">
    <location>
        <begin position="1"/>
        <end position="228"/>
    </location>
</feature>
<dbReference type="SUPFAM" id="SSF141868">
    <property type="entry name" value="EAL domain-like"/>
    <property type="match status" value="1"/>
</dbReference>
<dbReference type="Gene3D" id="3.20.20.450">
    <property type="entry name" value="EAL domain"/>
    <property type="match status" value="1"/>
</dbReference>
<evidence type="ECO:0000259" key="1">
    <source>
        <dbReference type="PROSITE" id="PS50883"/>
    </source>
</evidence>
<protein>
    <recommendedName>
        <fullName evidence="1">EAL domain-containing protein</fullName>
    </recommendedName>
</protein>
<dbReference type="RefSeq" id="WP_065937473.1">
    <property type="nucleotide sequence ID" value="NZ_CP014924.1"/>
</dbReference>
<dbReference type="Proteomes" id="UP000093267">
    <property type="component" value="Chromosome"/>
</dbReference>
<name>A0A1B2IUJ3_9LACO</name>
<evidence type="ECO:0000313" key="2">
    <source>
        <dbReference type="EMBL" id="ANZ65728.1"/>
    </source>
</evidence>
<accession>A0A1B2IUJ3</accession>
<dbReference type="PANTHER" id="PTHR33121">
    <property type="entry name" value="CYCLIC DI-GMP PHOSPHODIESTERASE PDEF"/>
    <property type="match status" value="1"/>
</dbReference>
<sequence length="239" mass="27339">MYRYFVQPQINQLSHAVVGFETLIRQDQDGHWRLPENLESISIDTQLDLLRDAIKTLGVSCTIAINLNRAQFTNIHIIRSLIMFHQEFRGTQLVAELTEQVLLAPHARNAILRSAELLASGGVQLSLDDVGTGENQLNQIRPLLAFTTEIKFAMQNFRQEGRAALIPEKLREWKGIADLYALRLVVEGIETPEDEQILNTINIPLRQGYFYQKPHPIFEETALNYQISFDDRQDGCSCY</sequence>
<dbReference type="OrthoDB" id="9759607at2"/>
<keyword evidence="3" id="KW-1185">Reference proteome</keyword>